<evidence type="ECO:0000259" key="7">
    <source>
        <dbReference type="PROSITE" id="PS50893"/>
    </source>
</evidence>
<dbReference type="InterPro" id="IPR050763">
    <property type="entry name" value="ABC_transporter_ATP-binding"/>
</dbReference>
<gene>
    <name evidence="8" type="ORF">UO65_3179</name>
</gene>
<dbReference type="PANTHER" id="PTHR42711:SF5">
    <property type="entry name" value="ABC TRANSPORTER ATP-BINDING PROTEIN NATA"/>
    <property type="match status" value="1"/>
</dbReference>
<dbReference type="PATRIC" id="fig|909613.9.peg.3181"/>
<keyword evidence="5" id="KW-0067">ATP-binding</keyword>
<dbReference type="eggNOG" id="COG1131">
    <property type="taxonomic scope" value="Bacteria"/>
</dbReference>
<organism evidence="8 9">
    <name type="scientific">Actinokineospora spheciospongiae</name>
    <dbReference type="NCBI Taxonomy" id="909613"/>
    <lineage>
        <taxon>Bacteria</taxon>
        <taxon>Bacillati</taxon>
        <taxon>Actinomycetota</taxon>
        <taxon>Actinomycetes</taxon>
        <taxon>Pseudonocardiales</taxon>
        <taxon>Pseudonocardiaceae</taxon>
        <taxon>Actinokineospora</taxon>
    </lineage>
</organism>
<accession>W7IYG0</accession>
<dbReference type="InterPro" id="IPR017871">
    <property type="entry name" value="ABC_transporter-like_CS"/>
</dbReference>
<dbReference type="GO" id="GO:0046677">
    <property type="term" value="P:response to antibiotic"/>
    <property type="evidence" value="ECO:0007669"/>
    <property type="project" value="UniProtKB-KW"/>
</dbReference>
<dbReference type="OrthoDB" id="6198786at2"/>
<proteinExistence type="inferred from homology"/>
<dbReference type="Pfam" id="PF00005">
    <property type="entry name" value="ABC_tran"/>
    <property type="match status" value="1"/>
</dbReference>
<keyword evidence="6" id="KW-0046">Antibiotic resistance</keyword>
<keyword evidence="3" id="KW-0813">Transport</keyword>
<dbReference type="SMART" id="SM00382">
    <property type="entry name" value="AAA"/>
    <property type="match status" value="1"/>
</dbReference>
<dbReference type="AlphaFoldDB" id="W7IYG0"/>
<evidence type="ECO:0000256" key="4">
    <source>
        <dbReference type="ARBA" id="ARBA00022741"/>
    </source>
</evidence>
<keyword evidence="9" id="KW-1185">Reference proteome</keyword>
<dbReference type="EMBL" id="AYXG01000107">
    <property type="protein sequence ID" value="EWC61531.1"/>
    <property type="molecule type" value="Genomic_DNA"/>
</dbReference>
<comment type="subcellular location">
    <subcellularLocation>
        <location evidence="1">Cell membrane</location>
        <topology evidence="1">Peripheral membrane protein</topology>
    </subcellularLocation>
</comment>
<dbReference type="InterPro" id="IPR027417">
    <property type="entry name" value="P-loop_NTPase"/>
</dbReference>
<dbReference type="RefSeq" id="WP_035283175.1">
    <property type="nucleotide sequence ID" value="NZ_AYXG01000107.1"/>
</dbReference>
<evidence type="ECO:0000256" key="1">
    <source>
        <dbReference type="ARBA" id="ARBA00004202"/>
    </source>
</evidence>
<dbReference type="GO" id="GO:0005886">
    <property type="term" value="C:plasma membrane"/>
    <property type="evidence" value="ECO:0007669"/>
    <property type="project" value="UniProtKB-SubCell"/>
</dbReference>
<reference evidence="8 9" key="1">
    <citation type="journal article" date="2014" name="Genome Announc.">
        <title>Draft Genome Sequence of the Antitrypanosomally Active Sponge-Associated Bacterium Actinokineospora sp. Strain EG49.</title>
        <authorList>
            <person name="Harjes J."/>
            <person name="Ryu T."/>
            <person name="Abdelmohsen U.R."/>
            <person name="Moitinho-Silva L."/>
            <person name="Horn H."/>
            <person name="Ravasi T."/>
            <person name="Hentschel U."/>
        </authorList>
    </citation>
    <scope>NUCLEOTIDE SEQUENCE [LARGE SCALE GENOMIC DNA]</scope>
    <source>
        <strain evidence="8 9">EG49</strain>
    </source>
</reference>
<dbReference type="GO" id="GO:0005524">
    <property type="term" value="F:ATP binding"/>
    <property type="evidence" value="ECO:0007669"/>
    <property type="project" value="UniProtKB-KW"/>
</dbReference>
<keyword evidence="4" id="KW-0547">Nucleotide-binding</keyword>
<evidence type="ECO:0000313" key="8">
    <source>
        <dbReference type="EMBL" id="EWC61531.1"/>
    </source>
</evidence>
<comment type="caution">
    <text evidence="8">The sequence shown here is derived from an EMBL/GenBank/DDBJ whole genome shotgun (WGS) entry which is preliminary data.</text>
</comment>
<evidence type="ECO:0000256" key="2">
    <source>
        <dbReference type="ARBA" id="ARBA00005417"/>
    </source>
</evidence>
<sequence length="187" mass="20108">MIEGRGLGVRFGERWLFRGLDLDVPGGTCVVLTGDNGSGKSTLLRCLYGAQELTEGTVTVNGGAPDERHADFRRGVSVLFDDSTLFDALTPRQHLDLVGVDVDPDLPDDPAYTLSSGQRRRLLLLGAIHREHRVLLLDEPERALDAGRRRWLAGLVDGAKGRGSAVVIASHDPLLAGLVADHVVDLG</sequence>
<dbReference type="InterPro" id="IPR003593">
    <property type="entry name" value="AAA+_ATPase"/>
</dbReference>
<evidence type="ECO:0000313" key="9">
    <source>
        <dbReference type="Proteomes" id="UP000019277"/>
    </source>
</evidence>
<dbReference type="InterPro" id="IPR003439">
    <property type="entry name" value="ABC_transporter-like_ATP-bd"/>
</dbReference>
<evidence type="ECO:0000256" key="5">
    <source>
        <dbReference type="ARBA" id="ARBA00022840"/>
    </source>
</evidence>
<dbReference type="GO" id="GO:0016887">
    <property type="term" value="F:ATP hydrolysis activity"/>
    <property type="evidence" value="ECO:0007669"/>
    <property type="project" value="InterPro"/>
</dbReference>
<dbReference type="PROSITE" id="PS00211">
    <property type="entry name" value="ABC_TRANSPORTER_1"/>
    <property type="match status" value="1"/>
</dbReference>
<dbReference type="PROSITE" id="PS50893">
    <property type="entry name" value="ABC_TRANSPORTER_2"/>
    <property type="match status" value="1"/>
</dbReference>
<evidence type="ECO:0000256" key="6">
    <source>
        <dbReference type="ARBA" id="ARBA00023251"/>
    </source>
</evidence>
<dbReference type="Gene3D" id="3.40.50.300">
    <property type="entry name" value="P-loop containing nucleotide triphosphate hydrolases"/>
    <property type="match status" value="2"/>
</dbReference>
<dbReference type="Proteomes" id="UP000019277">
    <property type="component" value="Unassembled WGS sequence"/>
</dbReference>
<dbReference type="STRING" id="909613.UO65_3179"/>
<comment type="similarity">
    <text evidence="2">Belongs to the ABC transporter superfamily.</text>
</comment>
<dbReference type="SUPFAM" id="SSF52540">
    <property type="entry name" value="P-loop containing nucleoside triphosphate hydrolases"/>
    <property type="match status" value="1"/>
</dbReference>
<dbReference type="PANTHER" id="PTHR42711">
    <property type="entry name" value="ABC TRANSPORTER ATP-BINDING PROTEIN"/>
    <property type="match status" value="1"/>
</dbReference>
<feature type="domain" description="ABC transporter" evidence="7">
    <location>
        <begin position="2"/>
        <end position="186"/>
    </location>
</feature>
<protein>
    <submittedName>
        <fullName evidence="8">ABC-type multidrug transport system, ATPase component</fullName>
    </submittedName>
</protein>
<name>W7IYG0_9PSEU</name>
<evidence type="ECO:0000256" key="3">
    <source>
        <dbReference type="ARBA" id="ARBA00022448"/>
    </source>
</evidence>